<organism evidence="12 13">
    <name type="scientific">Tabrizicola oligotrophica</name>
    <dbReference type="NCBI Taxonomy" id="2710650"/>
    <lineage>
        <taxon>Bacteria</taxon>
        <taxon>Pseudomonadati</taxon>
        <taxon>Pseudomonadota</taxon>
        <taxon>Alphaproteobacteria</taxon>
        <taxon>Rhodobacterales</taxon>
        <taxon>Paracoccaceae</taxon>
        <taxon>Tabrizicola</taxon>
    </lineage>
</organism>
<dbReference type="NCBIfam" id="NF033792">
    <property type="entry name" value="ActS_PrrB_HisK"/>
    <property type="match status" value="1"/>
</dbReference>
<dbReference type="Gene3D" id="3.30.565.10">
    <property type="entry name" value="Histidine kinase-like ATPase, C-terminal domain"/>
    <property type="match status" value="1"/>
</dbReference>
<dbReference type="PROSITE" id="PS50109">
    <property type="entry name" value="HIS_KIN"/>
    <property type="match status" value="1"/>
</dbReference>
<dbReference type="Pfam" id="PF02518">
    <property type="entry name" value="HATPase_c"/>
    <property type="match status" value="1"/>
</dbReference>
<dbReference type="InterPro" id="IPR004358">
    <property type="entry name" value="Sig_transdc_His_kin-like_C"/>
</dbReference>
<keyword evidence="9" id="KW-0067">ATP-binding</keyword>
<keyword evidence="10" id="KW-0812">Transmembrane</keyword>
<dbReference type="InterPro" id="IPR050980">
    <property type="entry name" value="2C_sensor_his_kinase"/>
</dbReference>
<evidence type="ECO:0000256" key="1">
    <source>
        <dbReference type="ARBA" id="ARBA00000085"/>
    </source>
</evidence>
<dbReference type="SMART" id="SM00387">
    <property type="entry name" value="HATPase_c"/>
    <property type="match status" value="1"/>
</dbReference>
<dbReference type="GO" id="GO:0005886">
    <property type="term" value="C:plasma membrane"/>
    <property type="evidence" value="ECO:0007669"/>
    <property type="project" value="UniProtKB-SubCell"/>
</dbReference>
<evidence type="ECO:0000256" key="10">
    <source>
        <dbReference type="SAM" id="Phobius"/>
    </source>
</evidence>
<dbReference type="InterPro" id="IPR036890">
    <property type="entry name" value="HATPase_C_sf"/>
</dbReference>
<dbReference type="EC" id="2.7.13.3" evidence="3"/>
<keyword evidence="10" id="KW-1133">Transmembrane helix</keyword>
<sequence length="460" mass="49854">MAPTGNFTDFNPERGDWLRLQTLVFLRWMAIGGQLVAIAVATRALEISLPLGFCFMAVGAAVIANLVLISVYPANKRLNETEALVALLFDLGQLCFLLFLTGGLSNPFALLILAPVTVSASVLPLRSTVFLGLVAILFVTVLALLNVPMQMRGEAIRMPALIGFGFWLSLVIGIVFLGIYSHRVAGEKRSMSDALLATQMALAREQKLTDLGGVVAAAAHELGTPLATIKMVSTEMMDELSGQPDLAEDARLIREQADRCRDILRSMGKAGKDDLHLRQAPLSAVLREAAEPHLDRGKRVHFSFAPAAGGQRVEPEILRRPELIHGLRNLVQNAVDFAKGQVWVDASWTAHSLTLRIIDDGEGFPPQVLGRIGDPFLRSRRDEAAAPRRPGYEGMGLGLFIAKTLLERTGAEMSFANAADPFLTSEERPERSGAIVEATWALDSIAAQKGRPLGQNQPIS</sequence>
<gene>
    <name evidence="12" type="ORF">G4Z14_08445</name>
</gene>
<keyword evidence="7" id="KW-0547">Nucleotide-binding</keyword>
<dbReference type="InterPro" id="IPR003661">
    <property type="entry name" value="HisK_dim/P_dom"/>
</dbReference>
<evidence type="ECO:0000256" key="8">
    <source>
        <dbReference type="ARBA" id="ARBA00022777"/>
    </source>
</evidence>
<dbReference type="InterPro" id="IPR003594">
    <property type="entry name" value="HATPase_dom"/>
</dbReference>
<dbReference type="PRINTS" id="PR00344">
    <property type="entry name" value="BCTRLSENSOR"/>
</dbReference>
<keyword evidence="6" id="KW-0808">Transferase</keyword>
<evidence type="ECO:0000256" key="2">
    <source>
        <dbReference type="ARBA" id="ARBA00004651"/>
    </source>
</evidence>
<comment type="catalytic activity">
    <reaction evidence="1">
        <text>ATP + protein L-histidine = ADP + protein N-phospho-L-histidine.</text>
        <dbReference type="EC" id="2.7.13.3"/>
    </reaction>
</comment>
<evidence type="ECO:0000256" key="4">
    <source>
        <dbReference type="ARBA" id="ARBA00022475"/>
    </source>
</evidence>
<keyword evidence="8 12" id="KW-0418">Kinase</keyword>
<dbReference type="InterPro" id="IPR047770">
    <property type="entry name" value="RegB"/>
</dbReference>
<dbReference type="EMBL" id="JAAIVJ010000003">
    <property type="protein sequence ID" value="NEY90328.1"/>
    <property type="molecule type" value="Genomic_DNA"/>
</dbReference>
<dbReference type="InterPro" id="IPR005467">
    <property type="entry name" value="His_kinase_dom"/>
</dbReference>
<dbReference type="InterPro" id="IPR036097">
    <property type="entry name" value="HisK_dim/P_sf"/>
</dbReference>
<dbReference type="PANTHER" id="PTHR44936">
    <property type="entry name" value="SENSOR PROTEIN CREC"/>
    <property type="match status" value="1"/>
</dbReference>
<keyword evidence="4" id="KW-1003">Cell membrane</keyword>
<evidence type="ECO:0000313" key="13">
    <source>
        <dbReference type="Proteomes" id="UP000477782"/>
    </source>
</evidence>
<comment type="caution">
    <text evidence="12">The sequence shown here is derived from an EMBL/GenBank/DDBJ whole genome shotgun (WGS) entry which is preliminary data.</text>
</comment>
<dbReference type="Pfam" id="PF00512">
    <property type="entry name" value="HisKA"/>
    <property type="match status" value="1"/>
</dbReference>
<name>A0A6M0QSB7_9RHOB</name>
<dbReference type="SUPFAM" id="SSF55874">
    <property type="entry name" value="ATPase domain of HSP90 chaperone/DNA topoisomerase II/histidine kinase"/>
    <property type="match status" value="1"/>
</dbReference>
<dbReference type="Gene3D" id="1.10.287.130">
    <property type="match status" value="1"/>
</dbReference>
<feature type="transmembrane region" description="Helical" evidence="10">
    <location>
        <begin position="160"/>
        <end position="180"/>
    </location>
</feature>
<keyword evidence="10" id="KW-0472">Membrane</keyword>
<keyword evidence="5" id="KW-0597">Phosphoprotein</keyword>
<evidence type="ECO:0000256" key="7">
    <source>
        <dbReference type="ARBA" id="ARBA00022741"/>
    </source>
</evidence>
<dbReference type="SUPFAM" id="SSF47384">
    <property type="entry name" value="Homodimeric domain of signal transducing histidine kinase"/>
    <property type="match status" value="1"/>
</dbReference>
<evidence type="ECO:0000313" key="12">
    <source>
        <dbReference type="EMBL" id="NEY90328.1"/>
    </source>
</evidence>
<feature type="transmembrane region" description="Helical" evidence="10">
    <location>
        <begin position="129"/>
        <end position="148"/>
    </location>
</feature>
<dbReference type="CDD" id="cd00082">
    <property type="entry name" value="HisKA"/>
    <property type="match status" value="1"/>
</dbReference>
<evidence type="ECO:0000256" key="9">
    <source>
        <dbReference type="ARBA" id="ARBA00022840"/>
    </source>
</evidence>
<evidence type="ECO:0000256" key="3">
    <source>
        <dbReference type="ARBA" id="ARBA00012438"/>
    </source>
</evidence>
<protein>
    <recommendedName>
        <fullName evidence="3">histidine kinase</fullName>
        <ecNumber evidence="3">2.7.13.3</ecNumber>
    </recommendedName>
</protein>
<dbReference type="GO" id="GO:0005524">
    <property type="term" value="F:ATP binding"/>
    <property type="evidence" value="ECO:0007669"/>
    <property type="project" value="UniProtKB-KW"/>
</dbReference>
<evidence type="ECO:0000256" key="6">
    <source>
        <dbReference type="ARBA" id="ARBA00022679"/>
    </source>
</evidence>
<dbReference type="RefSeq" id="WP_164624646.1">
    <property type="nucleotide sequence ID" value="NZ_JAAIVJ010000003.1"/>
</dbReference>
<dbReference type="GO" id="GO:0000155">
    <property type="term" value="F:phosphorelay sensor kinase activity"/>
    <property type="evidence" value="ECO:0007669"/>
    <property type="project" value="InterPro"/>
</dbReference>
<keyword evidence="13" id="KW-1185">Reference proteome</keyword>
<evidence type="ECO:0000259" key="11">
    <source>
        <dbReference type="PROSITE" id="PS50109"/>
    </source>
</evidence>
<reference evidence="12 13" key="1">
    <citation type="submission" date="2020-02" db="EMBL/GenBank/DDBJ databases">
        <authorList>
            <person name="Chen W.-M."/>
        </authorList>
    </citation>
    <scope>NUCLEOTIDE SEQUENCE [LARGE SCALE GENOMIC DNA]</scope>
    <source>
        <strain evidence="12 13">KMS-5</strain>
    </source>
</reference>
<accession>A0A6M0QSB7</accession>
<comment type="subcellular location">
    <subcellularLocation>
        <location evidence="2">Cell membrane</location>
        <topology evidence="2">Multi-pass membrane protein</topology>
    </subcellularLocation>
</comment>
<dbReference type="PANTHER" id="PTHR44936:SF10">
    <property type="entry name" value="SENSOR PROTEIN RSTB"/>
    <property type="match status" value="1"/>
</dbReference>
<dbReference type="SMART" id="SM00388">
    <property type="entry name" value="HisKA"/>
    <property type="match status" value="1"/>
</dbReference>
<feature type="transmembrane region" description="Helical" evidence="10">
    <location>
        <begin position="49"/>
        <end position="71"/>
    </location>
</feature>
<feature type="transmembrane region" description="Helical" evidence="10">
    <location>
        <begin position="83"/>
        <end position="100"/>
    </location>
</feature>
<dbReference type="Proteomes" id="UP000477782">
    <property type="component" value="Unassembled WGS sequence"/>
</dbReference>
<dbReference type="NCBIfam" id="NF045988">
    <property type="entry name" value="HisKinRegBRhodob"/>
    <property type="match status" value="1"/>
</dbReference>
<evidence type="ECO:0000256" key="5">
    <source>
        <dbReference type="ARBA" id="ARBA00022553"/>
    </source>
</evidence>
<dbReference type="AlphaFoldDB" id="A0A6M0QSB7"/>
<feature type="transmembrane region" description="Helical" evidence="10">
    <location>
        <begin position="20"/>
        <end position="42"/>
    </location>
</feature>
<feature type="domain" description="Histidine kinase" evidence="11">
    <location>
        <begin position="217"/>
        <end position="417"/>
    </location>
</feature>
<proteinExistence type="predicted"/>